<dbReference type="PANTHER" id="PTHR46796">
    <property type="entry name" value="HTH-TYPE TRANSCRIPTIONAL ACTIVATOR RHAS-RELATED"/>
    <property type="match status" value="1"/>
</dbReference>
<dbReference type="InterPro" id="IPR050204">
    <property type="entry name" value="AraC_XylS_family_regulators"/>
</dbReference>
<evidence type="ECO:0000313" key="5">
    <source>
        <dbReference type="EMBL" id="MBY8825713.1"/>
    </source>
</evidence>
<dbReference type="RefSeq" id="WP_222992816.1">
    <property type="nucleotide sequence ID" value="NZ_JAINVV010000013.1"/>
</dbReference>
<dbReference type="SUPFAM" id="SSF46689">
    <property type="entry name" value="Homeodomain-like"/>
    <property type="match status" value="2"/>
</dbReference>
<feature type="domain" description="HTH araC/xylS-type" evidence="4">
    <location>
        <begin position="243"/>
        <end position="344"/>
    </location>
</feature>
<dbReference type="SUPFAM" id="SSF51215">
    <property type="entry name" value="Regulatory protein AraC"/>
    <property type="match status" value="1"/>
</dbReference>
<dbReference type="Pfam" id="PF14525">
    <property type="entry name" value="AraC_binding_2"/>
    <property type="match status" value="1"/>
</dbReference>
<protein>
    <submittedName>
        <fullName evidence="5">AraC family transcriptional regulator</fullName>
    </submittedName>
</protein>
<dbReference type="Gene3D" id="1.10.10.60">
    <property type="entry name" value="Homeodomain-like"/>
    <property type="match status" value="1"/>
</dbReference>
<evidence type="ECO:0000256" key="2">
    <source>
        <dbReference type="ARBA" id="ARBA00023125"/>
    </source>
</evidence>
<evidence type="ECO:0000256" key="3">
    <source>
        <dbReference type="ARBA" id="ARBA00023163"/>
    </source>
</evidence>
<dbReference type="Pfam" id="PF12833">
    <property type="entry name" value="HTH_18"/>
    <property type="match status" value="1"/>
</dbReference>
<dbReference type="PANTHER" id="PTHR46796:SF12">
    <property type="entry name" value="HTH-TYPE DNA-BINDING TRANSCRIPTIONAL ACTIVATOR EUTR"/>
    <property type="match status" value="1"/>
</dbReference>
<evidence type="ECO:0000313" key="6">
    <source>
        <dbReference type="Proteomes" id="UP000706039"/>
    </source>
</evidence>
<dbReference type="InterPro" id="IPR009057">
    <property type="entry name" value="Homeodomain-like_sf"/>
</dbReference>
<accession>A0ABS7PWI0</accession>
<dbReference type="InterPro" id="IPR035418">
    <property type="entry name" value="AraC-bd_2"/>
</dbReference>
<organism evidence="5 6">
    <name type="scientific">Sphingomonas colocasiae</name>
    <dbReference type="NCBI Taxonomy" id="1848973"/>
    <lineage>
        <taxon>Bacteria</taxon>
        <taxon>Pseudomonadati</taxon>
        <taxon>Pseudomonadota</taxon>
        <taxon>Alphaproteobacteria</taxon>
        <taxon>Sphingomonadales</taxon>
        <taxon>Sphingomonadaceae</taxon>
        <taxon>Sphingomonas</taxon>
    </lineage>
</organism>
<keyword evidence="6" id="KW-1185">Reference proteome</keyword>
<dbReference type="PROSITE" id="PS01124">
    <property type="entry name" value="HTH_ARAC_FAMILY_2"/>
    <property type="match status" value="1"/>
</dbReference>
<keyword evidence="1" id="KW-0805">Transcription regulation</keyword>
<comment type="caution">
    <text evidence="5">The sequence shown here is derived from an EMBL/GenBank/DDBJ whole genome shotgun (WGS) entry which is preliminary data.</text>
</comment>
<name>A0ABS7PWI0_9SPHN</name>
<evidence type="ECO:0000256" key="1">
    <source>
        <dbReference type="ARBA" id="ARBA00023015"/>
    </source>
</evidence>
<dbReference type="InterPro" id="IPR037923">
    <property type="entry name" value="HTH-like"/>
</dbReference>
<gene>
    <name evidence="5" type="ORF">K7G82_25650</name>
</gene>
<dbReference type="InterPro" id="IPR018060">
    <property type="entry name" value="HTH_AraC"/>
</dbReference>
<keyword evidence="3" id="KW-0804">Transcription</keyword>
<dbReference type="EMBL" id="JAINVV010000013">
    <property type="protein sequence ID" value="MBY8825713.1"/>
    <property type="molecule type" value="Genomic_DNA"/>
</dbReference>
<reference evidence="5 6" key="1">
    <citation type="submission" date="2021-08" db="EMBL/GenBank/DDBJ databases">
        <authorList>
            <person name="Tuo L."/>
        </authorList>
    </citation>
    <scope>NUCLEOTIDE SEQUENCE [LARGE SCALE GENOMIC DNA]</scope>
    <source>
        <strain evidence="5 6">JCM 31229</strain>
    </source>
</reference>
<keyword evidence="2" id="KW-0238">DNA-binding</keyword>
<sequence length="350" mass="38461">MTTSSSPWPFALSADAWNGAGMPLAHCNKLLSDDIDMVHAHMSAMFCRHSLHIEGGVPPIAFCHNQAPLRGLTFNATDYGNPYGRVVVTIPPMEELYLVQFSLSGRAEISQGDESFVLDPGEMCVLGSGQRVRQVFDQGYKHFTVKIPKADLETLLAQELGFRPGELHFSSRPVRLEGVAASFAGMVRTVCDDIDLGLTAYSHPRTCGSVEDTLKRLLLAAVPHNHSDLFNGSVSGLAPFYVRRAEEYIRAHAEEPISLADLIEVSGVSARSLHAGFRRFRDSTPMGYLKNHRLSLARSALQKGAEKGISVTDVALACGFTHLSKFARDYFERYGERPSTTLRACDFARV</sequence>
<dbReference type="SMART" id="SM00342">
    <property type="entry name" value="HTH_ARAC"/>
    <property type="match status" value="1"/>
</dbReference>
<dbReference type="Proteomes" id="UP000706039">
    <property type="component" value="Unassembled WGS sequence"/>
</dbReference>
<evidence type="ECO:0000259" key="4">
    <source>
        <dbReference type="PROSITE" id="PS01124"/>
    </source>
</evidence>
<proteinExistence type="predicted"/>